<proteinExistence type="predicted"/>
<dbReference type="Proteomes" id="UP000270219">
    <property type="component" value="Unassembled WGS sequence"/>
</dbReference>
<protein>
    <submittedName>
        <fullName evidence="2">Uncharacterized protein</fullName>
    </submittedName>
</protein>
<gene>
    <name evidence="2" type="ORF">D8M04_03510</name>
</gene>
<keyword evidence="3" id="KW-1185">Reference proteome</keyword>
<accession>A0A498DB34</accession>
<organism evidence="2 3">
    <name type="scientific">Oceanobacillus piezotolerans</name>
    <dbReference type="NCBI Taxonomy" id="2448030"/>
    <lineage>
        <taxon>Bacteria</taxon>
        <taxon>Bacillati</taxon>
        <taxon>Bacillota</taxon>
        <taxon>Bacilli</taxon>
        <taxon>Bacillales</taxon>
        <taxon>Bacillaceae</taxon>
        <taxon>Oceanobacillus</taxon>
    </lineage>
</organism>
<dbReference type="EMBL" id="RCHR01000001">
    <property type="protein sequence ID" value="RLL48344.1"/>
    <property type="molecule type" value="Genomic_DNA"/>
</dbReference>
<evidence type="ECO:0000256" key="1">
    <source>
        <dbReference type="SAM" id="Phobius"/>
    </source>
</evidence>
<comment type="caution">
    <text evidence="2">The sequence shown here is derived from an EMBL/GenBank/DDBJ whole genome shotgun (WGS) entry which is preliminary data.</text>
</comment>
<evidence type="ECO:0000313" key="3">
    <source>
        <dbReference type="Proteomes" id="UP000270219"/>
    </source>
</evidence>
<feature type="transmembrane region" description="Helical" evidence="1">
    <location>
        <begin position="44"/>
        <end position="63"/>
    </location>
</feature>
<feature type="transmembrane region" description="Helical" evidence="1">
    <location>
        <begin position="7"/>
        <end position="24"/>
    </location>
</feature>
<reference evidence="2 3" key="1">
    <citation type="submission" date="2018-10" db="EMBL/GenBank/DDBJ databases">
        <title>Oceanobacillus sp. YLB-02 draft genome.</title>
        <authorList>
            <person name="Yu L."/>
        </authorList>
    </citation>
    <scope>NUCLEOTIDE SEQUENCE [LARGE SCALE GENOMIC DNA]</scope>
    <source>
        <strain evidence="2 3">YLB-02</strain>
    </source>
</reference>
<dbReference type="AlphaFoldDB" id="A0A498DB34"/>
<keyword evidence="1" id="KW-0812">Transmembrane</keyword>
<keyword evidence="1" id="KW-1133">Transmembrane helix</keyword>
<keyword evidence="1" id="KW-0472">Membrane</keyword>
<sequence>MISILENILQVTAGILILCSFYFYRFFKKVKKDRKLNLIEQCIYIITQIAIFLCTVSYLLLLLDRNY</sequence>
<evidence type="ECO:0000313" key="2">
    <source>
        <dbReference type="EMBL" id="RLL48344.1"/>
    </source>
</evidence>
<name>A0A498DB34_9BACI</name>